<accession>A0A5J4UMH4</accession>
<dbReference type="SUPFAM" id="SSF54001">
    <property type="entry name" value="Cysteine proteinases"/>
    <property type="match status" value="1"/>
</dbReference>
<gene>
    <name evidence="1" type="ORF">EZS28_032752</name>
</gene>
<evidence type="ECO:0000313" key="1">
    <source>
        <dbReference type="EMBL" id="KAA6371719.1"/>
    </source>
</evidence>
<comment type="caution">
    <text evidence="1">The sequence shown here is derived from an EMBL/GenBank/DDBJ whole genome shotgun (WGS) entry which is preliminary data.</text>
</comment>
<protein>
    <submittedName>
        <fullName evidence="1">Uncharacterized protein</fullName>
    </submittedName>
</protein>
<dbReference type="Gene3D" id="3.40.395.10">
    <property type="entry name" value="Adenoviral Proteinase, Chain A"/>
    <property type="match status" value="1"/>
</dbReference>
<proteinExistence type="predicted"/>
<reference evidence="1 2" key="1">
    <citation type="submission" date="2019-03" db="EMBL/GenBank/DDBJ databases">
        <title>Single cell metagenomics reveals metabolic interactions within the superorganism composed of flagellate Streblomastix strix and complex community of Bacteroidetes bacteria on its surface.</title>
        <authorList>
            <person name="Treitli S.C."/>
            <person name="Kolisko M."/>
            <person name="Husnik F."/>
            <person name="Keeling P."/>
            <person name="Hampl V."/>
        </authorList>
    </citation>
    <scope>NUCLEOTIDE SEQUENCE [LARGE SCALE GENOMIC DNA]</scope>
    <source>
        <strain evidence="1">ST1C</strain>
    </source>
</reference>
<evidence type="ECO:0000313" key="2">
    <source>
        <dbReference type="Proteomes" id="UP000324800"/>
    </source>
</evidence>
<feature type="non-terminal residue" evidence="1">
    <location>
        <position position="154"/>
    </location>
</feature>
<organism evidence="1 2">
    <name type="scientific">Streblomastix strix</name>
    <dbReference type="NCBI Taxonomy" id="222440"/>
    <lineage>
        <taxon>Eukaryota</taxon>
        <taxon>Metamonada</taxon>
        <taxon>Preaxostyla</taxon>
        <taxon>Oxymonadida</taxon>
        <taxon>Streblomastigidae</taxon>
        <taxon>Streblomastix</taxon>
    </lineage>
</organism>
<name>A0A5J4UMH4_9EUKA</name>
<dbReference type="AlphaFoldDB" id="A0A5J4UMH4"/>
<dbReference type="InterPro" id="IPR038765">
    <property type="entry name" value="Papain-like_cys_pep_sf"/>
</dbReference>
<dbReference type="EMBL" id="SNRW01014210">
    <property type="protein sequence ID" value="KAA6371719.1"/>
    <property type="molecule type" value="Genomic_DNA"/>
</dbReference>
<sequence length="154" mass="17951">MADDETYCNDQSLFAYPNLDGVGYIYAIGCHGGHYLLMIADLTAQKLKYVDSQNDTNERSYILRQFCQFLRKAWLFKHGLMSEFPWRLLFGEKGALFHKMWFQPTQMRSFLLKSCTRLKNKITTARVGGIYSLIALDYLMKDYCDESEMPPVDL</sequence>
<dbReference type="Proteomes" id="UP000324800">
    <property type="component" value="Unassembled WGS sequence"/>
</dbReference>